<dbReference type="GO" id="GO:0005886">
    <property type="term" value="C:plasma membrane"/>
    <property type="evidence" value="ECO:0007669"/>
    <property type="project" value="UniProtKB-SubCell"/>
</dbReference>
<keyword evidence="4 9" id="KW-0812">Transmembrane</keyword>
<keyword evidence="6 9" id="KW-1133">Transmembrane helix</keyword>
<evidence type="ECO:0000256" key="7">
    <source>
        <dbReference type="ARBA" id="ARBA00023122"/>
    </source>
</evidence>
<dbReference type="AlphaFoldDB" id="A0A382H638"/>
<feature type="transmembrane region" description="Helical" evidence="9">
    <location>
        <begin position="58"/>
        <end position="75"/>
    </location>
</feature>
<gene>
    <name evidence="12" type="ORF">METZ01_LOCUS235584</name>
</gene>
<protein>
    <recommendedName>
        <fullName evidence="13">CBS domain-containing protein</fullName>
    </recommendedName>
</protein>
<dbReference type="InterPro" id="IPR046342">
    <property type="entry name" value="CBS_dom_sf"/>
</dbReference>
<dbReference type="EMBL" id="UINC01059383">
    <property type="protein sequence ID" value="SVB82730.1"/>
    <property type="molecule type" value="Genomic_DNA"/>
</dbReference>
<dbReference type="Gene3D" id="3.10.580.10">
    <property type="entry name" value="CBS-domain"/>
    <property type="match status" value="1"/>
</dbReference>
<evidence type="ECO:0008006" key="13">
    <source>
        <dbReference type="Google" id="ProtNLM"/>
    </source>
</evidence>
<evidence type="ECO:0000256" key="6">
    <source>
        <dbReference type="ARBA" id="ARBA00022989"/>
    </source>
</evidence>
<dbReference type="PROSITE" id="PS51371">
    <property type="entry name" value="CBS"/>
    <property type="match status" value="1"/>
</dbReference>
<dbReference type="PANTHER" id="PTHR22777:SF32">
    <property type="entry name" value="UPF0053 INNER MEMBRANE PROTEIN YFJD"/>
    <property type="match status" value="1"/>
</dbReference>
<name>A0A382H638_9ZZZZ</name>
<evidence type="ECO:0000256" key="9">
    <source>
        <dbReference type="SAM" id="Phobius"/>
    </source>
</evidence>
<evidence type="ECO:0000259" key="11">
    <source>
        <dbReference type="PROSITE" id="PS51846"/>
    </source>
</evidence>
<proteinExistence type="inferred from homology"/>
<keyword evidence="7" id="KW-0129">CBS domain</keyword>
<organism evidence="12">
    <name type="scientific">marine metagenome</name>
    <dbReference type="NCBI Taxonomy" id="408172"/>
    <lineage>
        <taxon>unclassified sequences</taxon>
        <taxon>metagenomes</taxon>
        <taxon>ecological metagenomes</taxon>
    </lineage>
</organism>
<keyword evidence="8 9" id="KW-0472">Membrane</keyword>
<evidence type="ECO:0000256" key="5">
    <source>
        <dbReference type="ARBA" id="ARBA00022737"/>
    </source>
</evidence>
<evidence type="ECO:0000256" key="1">
    <source>
        <dbReference type="ARBA" id="ARBA00004651"/>
    </source>
</evidence>
<dbReference type="InterPro" id="IPR044751">
    <property type="entry name" value="Ion_transp-like_CBS"/>
</dbReference>
<dbReference type="SUPFAM" id="SSF54631">
    <property type="entry name" value="CBS-domain pair"/>
    <property type="match status" value="1"/>
</dbReference>
<evidence type="ECO:0000256" key="3">
    <source>
        <dbReference type="ARBA" id="ARBA00022475"/>
    </source>
</evidence>
<comment type="similarity">
    <text evidence="2">Belongs to the UPF0053 family.</text>
</comment>
<feature type="domain" description="CBS" evidence="10">
    <location>
        <begin position="234"/>
        <end position="291"/>
    </location>
</feature>
<sequence>MKQMAEDGNSAARSILKLLENPERLFTTTSLGTNLAMVASTAIFTAFMVTHFGDSGEWMAMIIISPLIFFGGEIIPKVIFQHRADSIMLLMVYPLIFFYKILSPFITWLSKASAKFTSQVQLASAEERKTFSRDQLRQVLSLESQTVDLGVTEKKIIHNIFNFGELRAEHCMVPLIQMTALKDTATMTEAHDVANDSGFSRMPIFHEKIYNLIGILNTFDLLDQPVDGTQITSLVRPAYYVPPNKKVDDLLKELQQRGLHMAIVVDEYGGCIGLITIEDLLEKIVGEIEDEYDKPERT</sequence>
<dbReference type="PROSITE" id="PS51846">
    <property type="entry name" value="CNNM"/>
    <property type="match status" value="1"/>
</dbReference>
<feature type="transmembrane region" description="Helical" evidence="9">
    <location>
        <begin position="31"/>
        <end position="52"/>
    </location>
</feature>
<evidence type="ECO:0000313" key="12">
    <source>
        <dbReference type="EMBL" id="SVB82730.1"/>
    </source>
</evidence>
<keyword evidence="3" id="KW-1003">Cell membrane</keyword>
<dbReference type="Pfam" id="PF00571">
    <property type="entry name" value="CBS"/>
    <property type="match status" value="1"/>
</dbReference>
<keyword evidence="5" id="KW-0677">Repeat</keyword>
<dbReference type="InterPro" id="IPR000644">
    <property type="entry name" value="CBS_dom"/>
</dbReference>
<dbReference type="FunFam" id="3.10.580.10:FF:000002">
    <property type="entry name" value="Magnesium/cobalt efflux protein CorC"/>
    <property type="match status" value="1"/>
</dbReference>
<feature type="transmembrane region" description="Helical" evidence="9">
    <location>
        <begin position="87"/>
        <end position="109"/>
    </location>
</feature>
<evidence type="ECO:0000256" key="2">
    <source>
        <dbReference type="ARBA" id="ARBA00006337"/>
    </source>
</evidence>
<dbReference type="InterPro" id="IPR002550">
    <property type="entry name" value="CNNM"/>
</dbReference>
<dbReference type="PANTHER" id="PTHR22777">
    <property type="entry name" value="HEMOLYSIN-RELATED"/>
    <property type="match status" value="1"/>
</dbReference>
<evidence type="ECO:0000256" key="8">
    <source>
        <dbReference type="ARBA" id="ARBA00023136"/>
    </source>
</evidence>
<reference evidence="12" key="1">
    <citation type="submission" date="2018-05" db="EMBL/GenBank/DDBJ databases">
        <authorList>
            <person name="Lanie J.A."/>
            <person name="Ng W.-L."/>
            <person name="Kazmierczak K.M."/>
            <person name="Andrzejewski T.M."/>
            <person name="Davidsen T.M."/>
            <person name="Wayne K.J."/>
            <person name="Tettelin H."/>
            <person name="Glass J.I."/>
            <person name="Rusch D."/>
            <person name="Podicherti R."/>
            <person name="Tsui H.-C.T."/>
            <person name="Winkler M.E."/>
        </authorList>
    </citation>
    <scope>NUCLEOTIDE SEQUENCE</scope>
</reference>
<dbReference type="SMART" id="SM00116">
    <property type="entry name" value="CBS"/>
    <property type="match status" value="2"/>
</dbReference>
<comment type="subcellular location">
    <subcellularLocation>
        <location evidence="1">Cell membrane</location>
        <topology evidence="1">Multi-pass membrane protein</topology>
    </subcellularLocation>
</comment>
<evidence type="ECO:0000259" key="10">
    <source>
        <dbReference type="PROSITE" id="PS51371"/>
    </source>
</evidence>
<evidence type="ECO:0000256" key="4">
    <source>
        <dbReference type="ARBA" id="ARBA00022692"/>
    </source>
</evidence>
<dbReference type="Pfam" id="PF01595">
    <property type="entry name" value="CNNM"/>
    <property type="match status" value="1"/>
</dbReference>
<feature type="domain" description="CNNM transmembrane" evidence="11">
    <location>
        <begin position="1"/>
        <end position="154"/>
    </location>
</feature>
<feature type="non-terminal residue" evidence="12">
    <location>
        <position position="298"/>
    </location>
</feature>
<accession>A0A382H638</accession>
<dbReference type="CDD" id="cd04590">
    <property type="entry name" value="CBS_pair_CorC_HlyC_assoc"/>
    <property type="match status" value="1"/>
</dbReference>